<evidence type="ECO:0000256" key="9">
    <source>
        <dbReference type="SAM" id="MobiDB-lite"/>
    </source>
</evidence>
<dbReference type="Pfam" id="PF12542">
    <property type="entry name" value="CWC25"/>
    <property type="match status" value="1"/>
</dbReference>
<evidence type="ECO:0000256" key="3">
    <source>
        <dbReference type="ARBA" id="ARBA00022664"/>
    </source>
</evidence>
<evidence type="ECO:0000256" key="1">
    <source>
        <dbReference type="ARBA" id="ARBA00004123"/>
    </source>
</evidence>
<proteinExistence type="inferred from homology"/>
<keyword evidence="12" id="KW-1185">Reference proteome</keyword>
<evidence type="ECO:0000256" key="4">
    <source>
        <dbReference type="ARBA" id="ARBA00022728"/>
    </source>
</evidence>
<feature type="region of interest" description="Disordered" evidence="9">
    <location>
        <begin position="222"/>
        <end position="245"/>
    </location>
</feature>
<accession>A0AAU9IHN4</accession>
<dbReference type="AlphaFoldDB" id="A0AAU9IHN4"/>
<evidence type="ECO:0000256" key="2">
    <source>
        <dbReference type="ARBA" id="ARBA00006695"/>
    </source>
</evidence>
<dbReference type="InterPro" id="IPR019339">
    <property type="entry name" value="CIR_N_dom"/>
</dbReference>
<evidence type="ECO:0000256" key="8">
    <source>
        <dbReference type="SAM" id="Coils"/>
    </source>
</evidence>
<evidence type="ECO:0000256" key="6">
    <source>
        <dbReference type="ARBA" id="ARBA00023187"/>
    </source>
</evidence>
<dbReference type="EMBL" id="CAJZBQ010000004">
    <property type="protein sequence ID" value="CAG9311698.1"/>
    <property type="molecule type" value="Genomic_DNA"/>
</dbReference>
<protein>
    <recommendedName>
        <fullName evidence="10">CBF1-interacting co-repressor CIR N-terminal domain-containing protein</fullName>
    </recommendedName>
</protein>
<comment type="similarity">
    <text evidence="2">Belongs to the CWC25 family.</text>
</comment>
<feature type="compositionally biased region" description="Basic and acidic residues" evidence="9">
    <location>
        <begin position="184"/>
        <end position="197"/>
    </location>
</feature>
<keyword evidence="7" id="KW-0539">Nucleus</keyword>
<keyword evidence="3" id="KW-0507">mRNA processing</keyword>
<evidence type="ECO:0000313" key="11">
    <source>
        <dbReference type="EMBL" id="CAG9311698.1"/>
    </source>
</evidence>
<dbReference type="GO" id="GO:0005684">
    <property type="term" value="C:U2-type spliceosomal complex"/>
    <property type="evidence" value="ECO:0007669"/>
    <property type="project" value="TreeGrafter"/>
</dbReference>
<comment type="subcellular location">
    <subcellularLocation>
        <location evidence="1">Nucleus</location>
    </subcellularLocation>
</comment>
<feature type="region of interest" description="Disordered" evidence="9">
    <location>
        <begin position="263"/>
        <end position="294"/>
    </location>
</feature>
<sequence length="294" mass="35516">MGLKFLNKKSWHTGSFQNIEKVWIAEQENKEQQRKMRELQRRLKEERHYEDLKKIQAEIGLIPKSHLQRLDWMYEGGSIKNTSSEEYLLGKKFEEPDPEAEKPEWRPILCKESTANSNNEAFTKVHEDPMFAILHEEKRRREDILSNPIKMMQIKKEIEDMKKGKKEKHKKHKKHKKHHHKDYKHSSDRSESTESSRAHKKYGLQGKEVDIGKNLCPDWEMREKKKEHSRHKEEIIPMSEEERERKIEEMKNCGEMLKKKKEKEYEKLDEGKRNHRPKFIEKTGRDAVETLKRR</sequence>
<evidence type="ECO:0000256" key="7">
    <source>
        <dbReference type="ARBA" id="ARBA00023242"/>
    </source>
</evidence>
<dbReference type="InterPro" id="IPR051376">
    <property type="entry name" value="CWC25_splicing_factor"/>
</dbReference>
<feature type="region of interest" description="Disordered" evidence="9">
    <location>
        <begin position="160"/>
        <end position="207"/>
    </location>
</feature>
<reference evidence="11" key="1">
    <citation type="submission" date="2021-09" db="EMBL/GenBank/DDBJ databases">
        <authorList>
            <consortium name="AG Swart"/>
            <person name="Singh M."/>
            <person name="Singh A."/>
            <person name="Seah K."/>
            <person name="Emmerich C."/>
        </authorList>
    </citation>
    <scope>NUCLEOTIDE SEQUENCE</scope>
    <source>
        <strain evidence="11">ATCC30299</strain>
    </source>
</reference>
<name>A0AAU9IHN4_9CILI</name>
<dbReference type="SMART" id="SM01083">
    <property type="entry name" value="Cir_N"/>
    <property type="match status" value="1"/>
</dbReference>
<feature type="compositionally biased region" description="Basic residues" evidence="9">
    <location>
        <begin position="163"/>
        <end position="183"/>
    </location>
</feature>
<dbReference type="Pfam" id="PF10197">
    <property type="entry name" value="Cir_N"/>
    <property type="match status" value="1"/>
</dbReference>
<organism evidence="11 12">
    <name type="scientific">Blepharisma stoltei</name>
    <dbReference type="NCBI Taxonomy" id="1481888"/>
    <lineage>
        <taxon>Eukaryota</taxon>
        <taxon>Sar</taxon>
        <taxon>Alveolata</taxon>
        <taxon>Ciliophora</taxon>
        <taxon>Postciliodesmatophora</taxon>
        <taxon>Heterotrichea</taxon>
        <taxon>Heterotrichida</taxon>
        <taxon>Blepharismidae</taxon>
        <taxon>Blepharisma</taxon>
    </lineage>
</organism>
<dbReference type="PANTHER" id="PTHR16196">
    <property type="entry name" value="CELL CYCLE CONTROL PROTEIN CWF25"/>
    <property type="match status" value="1"/>
</dbReference>
<feature type="domain" description="CBF1-interacting co-repressor CIR N-terminal" evidence="10">
    <location>
        <begin position="10"/>
        <end position="46"/>
    </location>
</feature>
<dbReference type="Proteomes" id="UP001162131">
    <property type="component" value="Unassembled WGS sequence"/>
</dbReference>
<evidence type="ECO:0000256" key="5">
    <source>
        <dbReference type="ARBA" id="ARBA00023054"/>
    </source>
</evidence>
<keyword evidence="5 8" id="KW-0175">Coiled coil</keyword>
<evidence type="ECO:0000313" key="12">
    <source>
        <dbReference type="Proteomes" id="UP001162131"/>
    </source>
</evidence>
<keyword evidence="4" id="KW-0747">Spliceosome</keyword>
<dbReference type="InterPro" id="IPR022209">
    <property type="entry name" value="CWC25"/>
</dbReference>
<evidence type="ECO:0000259" key="10">
    <source>
        <dbReference type="SMART" id="SM01083"/>
    </source>
</evidence>
<comment type="caution">
    <text evidence="11">The sequence shown here is derived from an EMBL/GenBank/DDBJ whole genome shotgun (WGS) entry which is preliminary data.</text>
</comment>
<dbReference type="PANTHER" id="PTHR16196:SF0">
    <property type="entry name" value="PRE-MRNA-SPLICING FACTOR CWC25 HOMOLOG"/>
    <property type="match status" value="1"/>
</dbReference>
<dbReference type="GO" id="GO:0000398">
    <property type="term" value="P:mRNA splicing, via spliceosome"/>
    <property type="evidence" value="ECO:0007669"/>
    <property type="project" value="TreeGrafter"/>
</dbReference>
<feature type="coiled-coil region" evidence="8">
    <location>
        <begin position="22"/>
        <end position="49"/>
    </location>
</feature>
<gene>
    <name evidence="11" type="ORF">BSTOLATCC_MIC3983</name>
</gene>
<keyword evidence="6" id="KW-0508">mRNA splicing</keyword>